<evidence type="ECO:0000259" key="4">
    <source>
        <dbReference type="PROSITE" id="PS50977"/>
    </source>
</evidence>
<reference evidence="5" key="1">
    <citation type="journal article" date="2015" name="Nature">
        <title>Complex archaea that bridge the gap between prokaryotes and eukaryotes.</title>
        <authorList>
            <person name="Spang A."/>
            <person name="Saw J.H."/>
            <person name="Jorgensen S.L."/>
            <person name="Zaremba-Niedzwiedzka K."/>
            <person name="Martijn J."/>
            <person name="Lind A.E."/>
            <person name="van Eijk R."/>
            <person name="Schleper C."/>
            <person name="Guy L."/>
            <person name="Ettema T.J."/>
        </authorList>
    </citation>
    <scope>NUCLEOTIDE SEQUENCE</scope>
</reference>
<dbReference type="PANTHER" id="PTHR47506">
    <property type="entry name" value="TRANSCRIPTIONAL REGULATORY PROTEIN"/>
    <property type="match status" value="1"/>
</dbReference>
<evidence type="ECO:0000256" key="3">
    <source>
        <dbReference type="ARBA" id="ARBA00023163"/>
    </source>
</evidence>
<dbReference type="InterPro" id="IPR009057">
    <property type="entry name" value="Homeodomain-like_sf"/>
</dbReference>
<keyword evidence="2" id="KW-0238">DNA-binding</keyword>
<dbReference type="Pfam" id="PF00440">
    <property type="entry name" value="TetR_N"/>
    <property type="match status" value="1"/>
</dbReference>
<dbReference type="InterPro" id="IPR036271">
    <property type="entry name" value="Tet_transcr_reg_TetR-rel_C_sf"/>
</dbReference>
<dbReference type="PROSITE" id="PS50977">
    <property type="entry name" value="HTH_TETR_2"/>
    <property type="match status" value="1"/>
</dbReference>
<keyword evidence="1" id="KW-0805">Transcription regulation</keyword>
<dbReference type="InterPro" id="IPR001647">
    <property type="entry name" value="HTH_TetR"/>
</dbReference>
<evidence type="ECO:0000313" key="5">
    <source>
        <dbReference type="EMBL" id="KKO10535.1"/>
    </source>
</evidence>
<dbReference type="AlphaFoldDB" id="A0A0F9W2I2"/>
<dbReference type="PRINTS" id="PR00455">
    <property type="entry name" value="HTHTETR"/>
</dbReference>
<feature type="domain" description="HTH tetR-type" evidence="4">
    <location>
        <begin position="6"/>
        <end position="66"/>
    </location>
</feature>
<gene>
    <name evidence="5" type="ORF">LCGC14_0020140</name>
</gene>
<dbReference type="InterPro" id="IPR041479">
    <property type="entry name" value="TetR_CgmR_C"/>
</dbReference>
<evidence type="ECO:0000256" key="1">
    <source>
        <dbReference type="ARBA" id="ARBA00023015"/>
    </source>
</evidence>
<dbReference type="EMBL" id="LAZR01000004">
    <property type="protein sequence ID" value="KKO10535.1"/>
    <property type="molecule type" value="Genomic_DNA"/>
</dbReference>
<dbReference type="Gene3D" id="1.10.357.10">
    <property type="entry name" value="Tetracycline Repressor, domain 2"/>
    <property type="match status" value="1"/>
</dbReference>
<dbReference type="PANTHER" id="PTHR47506:SF6">
    <property type="entry name" value="HTH-TYPE TRANSCRIPTIONAL REPRESSOR NEMR"/>
    <property type="match status" value="1"/>
</dbReference>
<keyword evidence="3" id="KW-0804">Transcription</keyword>
<dbReference type="Pfam" id="PF17937">
    <property type="entry name" value="TetR_C_28"/>
    <property type="match status" value="1"/>
</dbReference>
<name>A0A0F9W2I2_9ZZZZ</name>
<dbReference type="SUPFAM" id="SSF46689">
    <property type="entry name" value="Homeodomain-like"/>
    <property type="match status" value="1"/>
</dbReference>
<organism evidence="5">
    <name type="scientific">marine sediment metagenome</name>
    <dbReference type="NCBI Taxonomy" id="412755"/>
    <lineage>
        <taxon>unclassified sequences</taxon>
        <taxon>metagenomes</taxon>
        <taxon>ecological metagenomes</taxon>
    </lineage>
</organism>
<comment type="caution">
    <text evidence="5">The sequence shown here is derived from an EMBL/GenBank/DDBJ whole genome shotgun (WGS) entry which is preliminary data.</text>
</comment>
<dbReference type="GO" id="GO:0003677">
    <property type="term" value="F:DNA binding"/>
    <property type="evidence" value="ECO:0007669"/>
    <property type="project" value="UniProtKB-KW"/>
</dbReference>
<accession>A0A0F9W2I2</accession>
<dbReference type="SUPFAM" id="SSF48498">
    <property type="entry name" value="Tetracyclin repressor-like, C-terminal domain"/>
    <property type="match status" value="1"/>
</dbReference>
<sequence>MAQLRSNSRDNILDAAQRVAEREGAGHLTLDKVACECGLSKGGLLYNYPNKEALLRGMLARLVEQFKSITATEERAMTGEPNAHLRATLRAVAGHQMVDPGIYMCILTASAENPELLEPLRTAFQESYQRISAECTDPDMGLLLWAAADGIWFHHILGISPYPQAEKTKLFQKLLQLSEEMS</sequence>
<protein>
    <recommendedName>
        <fullName evidence="4">HTH tetR-type domain-containing protein</fullName>
    </recommendedName>
</protein>
<evidence type="ECO:0000256" key="2">
    <source>
        <dbReference type="ARBA" id="ARBA00023125"/>
    </source>
</evidence>
<proteinExistence type="predicted"/>